<dbReference type="AlphaFoldDB" id="A0A933S072"/>
<dbReference type="Proteomes" id="UP000782519">
    <property type="component" value="Unassembled WGS sequence"/>
</dbReference>
<keyword evidence="1" id="KW-0805">Transcription regulation</keyword>
<evidence type="ECO:0000256" key="3">
    <source>
        <dbReference type="ARBA" id="ARBA00023163"/>
    </source>
</evidence>
<dbReference type="InterPro" id="IPR011991">
    <property type="entry name" value="ArsR-like_HTH"/>
</dbReference>
<evidence type="ECO:0000313" key="5">
    <source>
        <dbReference type="EMBL" id="MBI5131950.1"/>
    </source>
</evidence>
<evidence type="ECO:0000256" key="2">
    <source>
        <dbReference type="ARBA" id="ARBA00023125"/>
    </source>
</evidence>
<reference evidence="5" key="1">
    <citation type="submission" date="2020-07" db="EMBL/GenBank/DDBJ databases">
        <title>Huge and variable diversity of episymbiotic CPR bacteria and DPANN archaea in groundwater ecosystems.</title>
        <authorList>
            <person name="He C.Y."/>
            <person name="Keren R."/>
            <person name="Whittaker M."/>
            <person name="Farag I.F."/>
            <person name="Doudna J."/>
            <person name="Cate J.H.D."/>
            <person name="Banfield J.F."/>
        </authorList>
    </citation>
    <scope>NUCLEOTIDE SEQUENCE</scope>
    <source>
        <strain evidence="5">NC_groundwater_1818_Pr3_B-0.1um_66_35</strain>
    </source>
</reference>
<dbReference type="PANTHER" id="PTHR33154:SF12">
    <property type="entry name" value="TRANSCRIPTIONAL REGULATORY PROTEIN"/>
    <property type="match status" value="1"/>
</dbReference>
<evidence type="ECO:0000313" key="6">
    <source>
        <dbReference type="Proteomes" id="UP000782519"/>
    </source>
</evidence>
<comment type="caution">
    <text evidence="5">The sequence shown here is derived from an EMBL/GenBank/DDBJ whole genome shotgun (WGS) entry which is preliminary data.</text>
</comment>
<dbReference type="InterPro" id="IPR036390">
    <property type="entry name" value="WH_DNA-bd_sf"/>
</dbReference>
<dbReference type="Pfam" id="PF12840">
    <property type="entry name" value="HTH_20"/>
    <property type="match status" value="1"/>
</dbReference>
<evidence type="ECO:0000259" key="4">
    <source>
        <dbReference type="PROSITE" id="PS50987"/>
    </source>
</evidence>
<evidence type="ECO:0000256" key="1">
    <source>
        <dbReference type="ARBA" id="ARBA00023015"/>
    </source>
</evidence>
<dbReference type="GO" id="GO:0003700">
    <property type="term" value="F:DNA-binding transcription factor activity"/>
    <property type="evidence" value="ECO:0007669"/>
    <property type="project" value="InterPro"/>
</dbReference>
<gene>
    <name evidence="5" type="ORF">HZA66_21115</name>
</gene>
<dbReference type="InterPro" id="IPR051081">
    <property type="entry name" value="HTH_MetalResp_TranReg"/>
</dbReference>
<dbReference type="InterPro" id="IPR001845">
    <property type="entry name" value="HTH_ArsR_DNA-bd_dom"/>
</dbReference>
<feature type="domain" description="HTH arsR-type" evidence="4">
    <location>
        <begin position="6"/>
        <end position="104"/>
    </location>
</feature>
<name>A0A933S072_RHOPL</name>
<dbReference type="InterPro" id="IPR036388">
    <property type="entry name" value="WH-like_DNA-bd_sf"/>
</dbReference>
<dbReference type="PRINTS" id="PR00778">
    <property type="entry name" value="HTHARSR"/>
</dbReference>
<dbReference type="Gene3D" id="1.10.10.10">
    <property type="entry name" value="Winged helix-like DNA-binding domain superfamily/Winged helix DNA-binding domain"/>
    <property type="match status" value="1"/>
</dbReference>
<proteinExistence type="predicted"/>
<organism evidence="5 6">
    <name type="scientific">Rhodopseudomonas palustris</name>
    <dbReference type="NCBI Taxonomy" id="1076"/>
    <lineage>
        <taxon>Bacteria</taxon>
        <taxon>Pseudomonadati</taxon>
        <taxon>Pseudomonadota</taxon>
        <taxon>Alphaproteobacteria</taxon>
        <taxon>Hyphomicrobiales</taxon>
        <taxon>Nitrobacteraceae</taxon>
        <taxon>Rhodopseudomonas</taxon>
    </lineage>
</organism>
<dbReference type="CDD" id="cd00090">
    <property type="entry name" value="HTH_ARSR"/>
    <property type="match status" value="1"/>
</dbReference>
<dbReference type="SUPFAM" id="SSF46785">
    <property type="entry name" value="Winged helix' DNA-binding domain"/>
    <property type="match status" value="1"/>
</dbReference>
<keyword evidence="3" id="KW-0804">Transcription</keyword>
<dbReference type="EMBL" id="JACRJB010000060">
    <property type="protein sequence ID" value="MBI5131950.1"/>
    <property type="molecule type" value="Genomic_DNA"/>
</dbReference>
<accession>A0A933S072</accession>
<dbReference type="PANTHER" id="PTHR33154">
    <property type="entry name" value="TRANSCRIPTIONAL REGULATOR, ARSR FAMILY"/>
    <property type="match status" value="1"/>
</dbReference>
<dbReference type="PROSITE" id="PS50987">
    <property type="entry name" value="HTH_ARSR_2"/>
    <property type="match status" value="1"/>
</dbReference>
<dbReference type="SMART" id="SM00418">
    <property type="entry name" value="HTH_ARSR"/>
    <property type="match status" value="1"/>
</dbReference>
<keyword evidence="2" id="KW-0238">DNA-binding</keyword>
<dbReference type="GO" id="GO:0003677">
    <property type="term" value="F:DNA binding"/>
    <property type="evidence" value="ECO:0007669"/>
    <property type="project" value="UniProtKB-KW"/>
</dbReference>
<protein>
    <submittedName>
        <fullName evidence="5">Helix-turn-helix transcriptional regulator</fullName>
    </submittedName>
</protein>
<sequence length="104" mass="11223">MVQFVHPARDDISLEGVLGALSDPMRLRIVKALLAEGDCLSCSAAAPCPDMAKSTLSNHFRVLRDAGLIQTTKKGVENRNTVREADINARFPGLLKAILKHAGE</sequence>